<evidence type="ECO:0000256" key="2">
    <source>
        <dbReference type="ARBA" id="ARBA00023239"/>
    </source>
</evidence>
<keyword evidence="1" id="KW-0210">Decarboxylase</keyword>
<dbReference type="InterPro" id="IPR051818">
    <property type="entry name" value="TPP_dependent_decarboxylase"/>
</dbReference>
<dbReference type="GO" id="GO:0016831">
    <property type="term" value="F:carboxy-lyase activity"/>
    <property type="evidence" value="ECO:0007669"/>
    <property type="project" value="UniProtKB-KW"/>
</dbReference>
<dbReference type="Gene3D" id="3.40.50.970">
    <property type="match status" value="1"/>
</dbReference>
<dbReference type="RefSeq" id="WP_202862584.1">
    <property type="nucleotide sequence ID" value="NZ_PVUE01000011.1"/>
</dbReference>
<keyword evidence="3" id="KW-0670">Pyruvate</keyword>
<protein>
    <submittedName>
        <fullName evidence="3">Sulfopyruvate decarboxylase alpha subunit</fullName>
    </submittedName>
</protein>
<accession>A0A2T0ZYT1</accession>
<evidence type="ECO:0000256" key="1">
    <source>
        <dbReference type="ARBA" id="ARBA00022793"/>
    </source>
</evidence>
<dbReference type="Proteomes" id="UP000237752">
    <property type="component" value="Unassembled WGS sequence"/>
</dbReference>
<comment type="caution">
    <text evidence="3">The sequence shown here is derived from an EMBL/GenBank/DDBJ whole genome shotgun (WGS) entry which is preliminary data.</text>
</comment>
<dbReference type="PANTHER" id="PTHR42818:SF1">
    <property type="entry name" value="SULFOPYRUVATE DECARBOXYLASE"/>
    <property type="match status" value="1"/>
</dbReference>
<name>A0A2T0ZYT1_9ACTN</name>
<evidence type="ECO:0000313" key="3">
    <source>
        <dbReference type="EMBL" id="PRZ41248.1"/>
    </source>
</evidence>
<evidence type="ECO:0000313" key="4">
    <source>
        <dbReference type="Proteomes" id="UP000237752"/>
    </source>
</evidence>
<dbReference type="AlphaFoldDB" id="A0A2T0ZYT1"/>
<organism evidence="3 4">
    <name type="scientific">Antricoccus suffuscus</name>
    <dbReference type="NCBI Taxonomy" id="1629062"/>
    <lineage>
        <taxon>Bacteria</taxon>
        <taxon>Bacillati</taxon>
        <taxon>Actinomycetota</taxon>
        <taxon>Actinomycetes</taxon>
        <taxon>Geodermatophilales</taxon>
        <taxon>Antricoccaceae</taxon>
        <taxon>Antricoccus</taxon>
    </lineage>
</organism>
<proteinExistence type="predicted"/>
<keyword evidence="2" id="KW-0456">Lyase</keyword>
<dbReference type="InterPro" id="IPR029061">
    <property type="entry name" value="THDP-binding"/>
</dbReference>
<reference evidence="3 4" key="1">
    <citation type="submission" date="2018-03" db="EMBL/GenBank/DDBJ databases">
        <title>Genomic Encyclopedia of Archaeal and Bacterial Type Strains, Phase II (KMG-II): from individual species to whole genera.</title>
        <authorList>
            <person name="Goeker M."/>
        </authorList>
    </citation>
    <scope>NUCLEOTIDE SEQUENCE [LARGE SCALE GENOMIC DNA]</scope>
    <source>
        <strain evidence="3 4">DSM 100065</strain>
    </source>
</reference>
<dbReference type="SUPFAM" id="SSF52518">
    <property type="entry name" value="Thiamin diphosphate-binding fold (THDP-binding)"/>
    <property type="match status" value="1"/>
</dbReference>
<dbReference type="PANTHER" id="PTHR42818">
    <property type="entry name" value="SULFOPYRUVATE DECARBOXYLASE SUBUNIT ALPHA"/>
    <property type="match status" value="1"/>
</dbReference>
<dbReference type="GO" id="GO:0000287">
    <property type="term" value="F:magnesium ion binding"/>
    <property type="evidence" value="ECO:0007669"/>
    <property type="project" value="UniProtKB-ARBA"/>
</dbReference>
<gene>
    <name evidence="3" type="ORF">CLV47_111126</name>
</gene>
<dbReference type="EMBL" id="PVUE01000011">
    <property type="protein sequence ID" value="PRZ41248.1"/>
    <property type="molecule type" value="Genomic_DNA"/>
</dbReference>
<keyword evidence="4" id="KW-1185">Reference proteome</keyword>
<dbReference type="CDD" id="cd07035">
    <property type="entry name" value="TPP_PYR_POX_like"/>
    <property type="match status" value="1"/>
</dbReference>
<sequence length="178" mass="19124">MSTIESPTWQRDVWGALRASGVQQVAYVPDAGHSHAIREAIADPEVIDVLLTSEQEGIGVVAGAWLGGQRAVLLMQSSGVGNCINMLSLLDSCRFPFLTLVTMRGEYAEFNPWQGPMGRATEDALKLMGVTVLRVDHADEVTDTVSAAADAAYLAGERVAVLIGQRLIGRKAWTEEGK</sequence>